<keyword evidence="2" id="KW-0560">Oxidoreductase</keyword>
<comment type="similarity">
    <text evidence="1">Belongs to the short-chain dehydrogenases/reductases (SDR) family.</text>
</comment>
<keyword evidence="4" id="KW-1185">Reference proteome</keyword>
<dbReference type="PRINTS" id="PR00081">
    <property type="entry name" value="GDHRDH"/>
</dbReference>
<evidence type="ECO:0000256" key="2">
    <source>
        <dbReference type="ARBA" id="ARBA00023002"/>
    </source>
</evidence>
<evidence type="ECO:0000256" key="1">
    <source>
        <dbReference type="ARBA" id="ARBA00006484"/>
    </source>
</evidence>
<reference evidence="3 4" key="1">
    <citation type="submission" date="2023-07" db="EMBL/GenBank/DDBJ databases">
        <title>Sequencing the genomes of 1000 actinobacteria strains.</title>
        <authorList>
            <person name="Klenk H.-P."/>
        </authorList>
    </citation>
    <scope>NUCLEOTIDE SEQUENCE [LARGE SCALE GENOMIC DNA]</scope>
    <source>
        <strain evidence="3 4">GD13</strain>
    </source>
</reference>
<dbReference type="Pfam" id="PF00106">
    <property type="entry name" value="adh_short"/>
    <property type="match status" value="1"/>
</dbReference>
<name>A0ABT9NPS7_9ACTN</name>
<sequence length="315" mass="33314">MTTTPEQSSPTARQVVAGLDLHGRTCAITGATSGLGRASALALAGAGARVLLLGRSTTGLVDTAEQIRSEVADAEVHPVHLDLADLTSVRAAAQEVAALTDRLDVLMNNAGVMFTPLDRTADGFERQLGVNHVGHFALTTALLPTLLTAERPRVVTLSSGGHVLGDVDLGDPHWEHRPYDKFVAYGASKTANVLFTVGLRERYADAGLTAFAVHPGTVATELGRHMSRDDFSELGRLVRERRAGDPTKSPWLEFVNPEQGAATQVWAATRAPDTSEAVYLADCAPSDDVAAYAVDPGRARLLWAASESWCAAALS</sequence>
<gene>
    <name evidence="3" type="ORF">J2S59_002081</name>
</gene>
<organism evidence="3 4">
    <name type="scientific">Nocardioides massiliensis</name>
    <dbReference type="NCBI Taxonomy" id="1325935"/>
    <lineage>
        <taxon>Bacteria</taxon>
        <taxon>Bacillati</taxon>
        <taxon>Actinomycetota</taxon>
        <taxon>Actinomycetes</taxon>
        <taxon>Propionibacteriales</taxon>
        <taxon>Nocardioidaceae</taxon>
        <taxon>Nocardioides</taxon>
    </lineage>
</organism>
<dbReference type="InterPro" id="IPR002347">
    <property type="entry name" value="SDR_fam"/>
</dbReference>
<dbReference type="RefSeq" id="WP_068124945.1">
    <property type="nucleotide sequence ID" value="NZ_CCXJ01000783.2"/>
</dbReference>
<dbReference type="InterPro" id="IPR036291">
    <property type="entry name" value="NAD(P)-bd_dom_sf"/>
</dbReference>
<dbReference type="EMBL" id="JAUSQM010000001">
    <property type="protein sequence ID" value="MDP9822272.1"/>
    <property type="molecule type" value="Genomic_DNA"/>
</dbReference>
<comment type="caution">
    <text evidence="3">The sequence shown here is derived from an EMBL/GenBank/DDBJ whole genome shotgun (WGS) entry which is preliminary data.</text>
</comment>
<accession>A0ABT9NPS7</accession>
<proteinExistence type="inferred from homology"/>
<dbReference type="PANTHER" id="PTHR24320">
    <property type="entry name" value="RETINOL DEHYDROGENASE"/>
    <property type="match status" value="1"/>
</dbReference>
<dbReference type="Proteomes" id="UP001240447">
    <property type="component" value="Unassembled WGS sequence"/>
</dbReference>
<dbReference type="SUPFAM" id="SSF51735">
    <property type="entry name" value="NAD(P)-binding Rossmann-fold domains"/>
    <property type="match status" value="1"/>
</dbReference>
<protein>
    <submittedName>
        <fullName evidence="3">NAD(P)-dependent dehydrogenase (Short-subunit alcohol dehydrogenase family)</fullName>
    </submittedName>
</protein>
<evidence type="ECO:0000313" key="3">
    <source>
        <dbReference type="EMBL" id="MDP9822272.1"/>
    </source>
</evidence>
<dbReference type="PANTHER" id="PTHR24320:SF283">
    <property type="entry name" value="RETINOL DEHYDROGENASE 11"/>
    <property type="match status" value="1"/>
</dbReference>
<evidence type="ECO:0000313" key="4">
    <source>
        <dbReference type="Proteomes" id="UP001240447"/>
    </source>
</evidence>
<dbReference type="Gene3D" id="3.40.50.720">
    <property type="entry name" value="NAD(P)-binding Rossmann-like Domain"/>
    <property type="match status" value="1"/>
</dbReference>